<name>A0A1G6NWS4_9BACT</name>
<organism evidence="2 3">
    <name type="scientific">Algoriphagus faecimaris</name>
    <dbReference type="NCBI Taxonomy" id="686796"/>
    <lineage>
        <taxon>Bacteria</taxon>
        <taxon>Pseudomonadati</taxon>
        <taxon>Bacteroidota</taxon>
        <taxon>Cytophagia</taxon>
        <taxon>Cytophagales</taxon>
        <taxon>Cyclobacteriaceae</taxon>
        <taxon>Algoriphagus</taxon>
    </lineage>
</organism>
<feature type="transmembrane region" description="Helical" evidence="1">
    <location>
        <begin position="12"/>
        <end position="35"/>
    </location>
</feature>
<accession>A0A1G6NWS4</accession>
<protein>
    <recommendedName>
        <fullName evidence="4">DoxX-like family protein</fullName>
    </recommendedName>
</protein>
<evidence type="ECO:0008006" key="4">
    <source>
        <dbReference type="Google" id="ProtNLM"/>
    </source>
</evidence>
<evidence type="ECO:0000256" key="1">
    <source>
        <dbReference type="SAM" id="Phobius"/>
    </source>
</evidence>
<keyword evidence="1" id="KW-0812">Transmembrane</keyword>
<keyword evidence="1" id="KW-0472">Membrane</keyword>
<dbReference type="RefSeq" id="WP_087937877.1">
    <property type="nucleotide sequence ID" value="NZ_FNAC01000004.1"/>
</dbReference>
<evidence type="ECO:0000313" key="3">
    <source>
        <dbReference type="Proteomes" id="UP000199060"/>
    </source>
</evidence>
<proteinExistence type="predicted"/>
<dbReference type="OrthoDB" id="980756at2"/>
<feature type="transmembrane region" description="Helical" evidence="1">
    <location>
        <begin position="80"/>
        <end position="99"/>
    </location>
</feature>
<keyword evidence="1" id="KW-1133">Transmembrane helix</keyword>
<dbReference type="Proteomes" id="UP000199060">
    <property type="component" value="Unassembled WGS sequence"/>
</dbReference>
<reference evidence="3" key="1">
    <citation type="submission" date="2016-10" db="EMBL/GenBank/DDBJ databases">
        <authorList>
            <person name="Varghese N."/>
            <person name="Submissions S."/>
        </authorList>
    </citation>
    <scope>NUCLEOTIDE SEQUENCE [LARGE SCALE GENOMIC DNA]</scope>
    <source>
        <strain evidence="3">DSM 23095</strain>
    </source>
</reference>
<feature type="transmembrane region" description="Helical" evidence="1">
    <location>
        <begin position="111"/>
        <end position="131"/>
    </location>
</feature>
<dbReference type="EMBL" id="FNAC01000004">
    <property type="protein sequence ID" value="SDC71784.1"/>
    <property type="molecule type" value="Genomic_DNA"/>
</dbReference>
<gene>
    <name evidence="2" type="ORF">SAMN04488104_1004100</name>
</gene>
<evidence type="ECO:0000313" key="2">
    <source>
        <dbReference type="EMBL" id="SDC71784.1"/>
    </source>
</evidence>
<sequence>MDQKPDFPIFPMYFRGLLLLTGMYTIAWSAFFRWFGDPLLLWLSMDAELISGLPAHWYGALGLLIGFLIFVSAFYPVSWVYLIIAGIAGKIILAIWFGLGFLPDLGWNKRTGFHLIFNEILWLIPLIVVFLRGLQVKAYLNKNELEEG</sequence>
<feature type="transmembrane region" description="Helical" evidence="1">
    <location>
        <begin position="55"/>
        <end position="75"/>
    </location>
</feature>
<keyword evidence="3" id="KW-1185">Reference proteome</keyword>
<dbReference type="AlphaFoldDB" id="A0A1G6NWS4"/>